<name>A0ACB5RCV5_9CLOT</name>
<evidence type="ECO:0000313" key="1">
    <source>
        <dbReference type="EMBL" id="GKX66926.1"/>
    </source>
</evidence>
<sequence length="422" mass="49162">MQESWQRLWKLITQLFARFKNKTEKYYLEKIKPKLNFKTVTIGLIITFFILGGIGFFIGKTVSSKSYVLAQIEKGFKENNCKLILKNSKIQGMRLNKDNIKPLMKYYSNNSSVDSLIKDLKGKSKSNEVLLFREEKGILFNKYYLDISPVYLKVRINYGGSKIFLDDKDYGTIMSDNEEKTFGPLVPGIYNVQAENKNKFDALTYRQDLPIMTKQQEKEIELNGIKISIDSEYKEAKVFVNGKDTNLDVSQFDKIGPFKNDGSSSLHIEEQLPWGLIKSEEMPIERSNNIHVNLSLKNEKLNQDIDSKVKDFFTSVFNALNNENENIISSNNKKKIYDEFKTEKFLLKNDYKLLNYNLEIEKSDIKRENSRFAGNVFLTLNYTVSKSLFGIDFSEDQVKTKFFLKMIYDSDQWNVDDMQILK</sequence>
<evidence type="ECO:0000313" key="2">
    <source>
        <dbReference type="Proteomes" id="UP001058074"/>
    </source>
</evidence>
<gene>
    <name evidence="1" type="ORF">rsdtw13_21840</name>
</gene>
<protein>
    <submittedName>
        <fullName evidence="1">Uncharacterized protein</fullName>
    </submittedName>
</protein>
<organism evidence="1 2">
    <name type="scientific">Inconstantimicrobium mannanitabidum</name>
    <dbReference type="NCBI Taxonomy" id="1604901"/>
    <lineage>
        <taxon>Bacteria</taxon>
        <taxon>Bacillati</taxon>
        <taxon>Bacillota</taxon>
        <taxon>Clostridia</taxon>
        <taxon>Eubacteriales</taxon>
        <taxon>Clostridiaceae</taxon>
        <taxon>Inconstantimicrobium</taxon>
    </lineage>
</organism>
<accession>A0ACB5RCV5</accession>
<reference evidence="1" key="1">
    <citation type="journal article" date="2025" name="Int. J. Syst. Evol. Microbiol.">
        <title>Inconstantimicrobium mannanitabidum sp. nov., a novel member of the family Clostridiaceae isolated from anoxic soil under the treatment of reductive soil disinfestation.</title>
        <authorList>
            <person name="Ueki A."/>
            <person name="Tonouchi A."/>
            <person name="Honma S."/>
            <person name="Kaku N."/>
            <person name="Ueki K."/>
        </authorList>
    </citation>
    <scope>NUCLEOTIDE SEQUENCE</scope>
    <source>
        <strain evidence="1">TW13</strain>
    </source>
</reference>
<keyword evidence="2" id="KW-1185">Reference proteome</keyword>
<dbReference type="EMBL" id="BROD01000001">
    <property type="protein sequence ID" value="GKX66926.1"/>
    <property type="molecule type" value="Genomic_DNA"/>
</dbReference>
<proteinExistence type="predicted"/>
<dbReference type="Proteomes" id="UP001058074">
    <property type="component" value="Unassembled WGS sequence"/>
</dbReference>
<comment type="caution">
    <text evidence="1">The sequence shown here is derived from an EMBL/GenBank/DDBJ whole genome shotgun (WGS) entry which is preliminary data.</text>
</comment>